<evidence type="ECO:0000256" key="2">
    <source>
        <dbReference type="ARBA" id="ARBA00004123"/>
    </source>
</evidence>
<comment type="cofactor">
    <cofactor evidence="1">
        <name>Mn(2+)</name>
        <dbReference type="ChEBI" id="CHEBI:29035"/>
    </cofactor>
</comment>
<feature type="domain" description="Poly(A) polymerase central" evidence="16">
    <location>
        <begin position="207"/>
        <end position="352"/>
    </location>
</feature>
<dbReference type="GO" id="GO:0005634">
    <property type="term" value="C:nucleus"/>
    <property type="evidence" value="ECO:0007669"/>
    <property type="project" value="UniProtKB-SubCell"/>
</dbReference>
<comment type="cofactor">
    <cofactor evidence="13">
        <name>Mg(2+)</name>
        <dbReference type="ChEBI" id="CHEBI:18420"/>
    </cofactor>
    <text evidence="13">Binds 2 magnesium ions. Also active with manganese.</text>
</comment>
<dbReference type="Gene3D" id="3.30.460.10">
    <property type="entry name" value="Beta Polymerase, domain 2"/>
    <property type="match status" value="1"/>
</dbReference>
<evidence type="ECO:0000256" key="1">
    <source>
        <dbReference type="ARBA" id="ARBA00001936"/>
    </source>
</evidence>
<feature type="region of interest" description="Disordered" evidence="14">
    <location>
        <begin position="519"/>
        <end position="585"/>
    </location>
</feature>
<comment type="function">
    <text evidence="11">Polymerase that creates the 3'-poly(A) tail of mRNA's.</text>
</comment>
<feature type="binding site" evidence="12">
    <location>
        <position position="155"/>
    </location>
    <ligand>
        <name>ATP</name>
        <dbReference type="ChEBI" id="CHEBI:30616"/>
    </ligand>
</feature>
<feature type="binding site" evidence="12">
    <location>
        <begin position="101"/>
        <end position="103"/>
    </location>
    <ligand>
        <name>ATP</name>
        <dbReference type="ChEBI" id="CHEBI:30616"/>
    </ligand>
</feature>
<keyword evidence="9 13" id="KW-0460">Magnesium</keyword>
<evidence type="ECO:0000256" key="3">
    <source>
        <dbReference type="ARBA" id="ARBA00010912"/>
    </source>
</evidence>
<evidence type="ECO:0000256" key="12">
    <source>
        <dbReference type="PIRSR" id="PIRSR018425-1"/>
    </source>
</evidence>
<name>A0A1X2GPQ6_9FUNG</name>
<evidence type="ECO:0000259" key="17">
    <source>
        <dbReference type="Pfam" id="PF20750"/>
    </source>
</evidence>
<dbReference type="Gene3D" id="3.30.70.590">
    <property type="entry name" value="Poly(A) polymerase predicted RNA binding domain"/>
    <property type="match status" value="1"/>
</dbReference>
<keyword evidence="4 11" id="KW-0507">mRNA processing</keyword>
<comment type="subcellular location">
    <subcellularLocation>
        <location evidence="2 11">Nucleus</location>
    </subcellularLocation>
</comment>
<evidence type="ECO:0000256" key="10">
    <source>
        <dbReference type="ARBA" id="ARBA00023242"/>
    </source>
</evidence>
<evidence type="ECO:0000256" key="9">
    <source>
        <dbReference type="ARBA" id="ARBA00022842"/>
    </source>
</evidence>
<feature type="binding site" evidence="13">
    <location>
        <position position="103"/>
    </location>
    <ligand>
        <name>Mg(2+)</name>
        <dbReference type="ChEBI" id="CHEBI:18420"/>
        <label>2</label>
        <note>catalytic</note>
    </ligand>
</feature>
<dbReference type="SUPFAM" id="SSF81631">
    <property type="entry name" value="PAP/OAS1 substrate-binding domain"/>
    <property type="match status" value="1"/>
</dbReference>
<dbReference type="SUPFAM" id="SSF55003">
    <property type="entry name" value="PAP/Archaeal CCA-adding enzyme, C-terminal domain"/>
    <property type="match status" value="1"/>
</dbReference>
<feature type="binding site" evidence="12">
    <location>
        <position position="225"/>
    </location>
    <ligand>
        <name>ATP</name>
        <dbReference type="ChEBI" id="CHEBI:30616"/>
    </ligand>
</feature>
<dbReference type="InterPro" id="IPR048840">
    <property type="entry name" value="PolA_pol_NTPase"/>
</dbReference>
<dbReference type="EC" id="2.7.7.19" evidence="11"/>
<feature type="binding site" evidence="12">
    <location>
        <begin position="88"/>
        <end position="90"/>
    </location>
    <ligand>
        <name>ATP</name>
        <dbReference type="ChEBI" id="CHEBI:30616"/>
    </ligand>
</feature>
<evidence type="ECO:0000259" key="16">
    <source>
        <dbReference type="Pfam" id="PF04928"/>
    </source>
</evidence>
<dbReference type="Pfam" id="PF20750">
    <property type="entry name" value="PAP_NTPase"/>
    <property type="match status" value="1"/>
</dbReference>
<evidence type="ECO:0000256" key="13">
    <source>
        <dbReference type="PIRSR" id="PIRSR018425-2"/>
    </source>
</evidence>
<proteinExistence type="inferred from homology"/>
<keyword evidence="8 11" id="KW-0067">ATP-binding</keyword>
<reference evidence="18 19" key="1">
    <citation type="submission" date="2016-07" db="EMBL/GenBank/DDBJ databases">
        <title>Pervasive Adenine N6-methylation of Active Genes in Fungi.</title>
        <authorList>
            <consortium name="DOE Joint Genome Institute"/>
            <person name="Mondo S.J."/>
            <person name="Dannebaum R.O."/>
            <person name="Kuo R.C."/>
            <person name="Labutti K."/>
            <person name="Haridas S."/>
            <person name="Kuo A."/>
            <person name="Salamov A."/>
            <person name="Ahrendt S.R."/>
            <person name="Lipzen A."/>
            <person name="Sullivan W."/>
            <person name="Andreopoulos W.B."/>
            <person name="Clum A."/>
            <person name="Lindquist E."/>
            <person name="Daum C."/>
            <person name="Ramamoorthy G.K."/>
            <person name="Gryganskyi A."/>
            <person name="Culley D."/>
            <person name="Magnuson J.K."/>
            <person name="James T.Y."/>
            <person name="O'Malley M.A."/>
            <person name="Stajich J.E."/>
            <person name="Spatafora J.W."/>
            <person name="Visel A."/>
            <person name="Grigoriev I.V."/>
        </authorList>
    </citation>
    <scope>NUCLEOTIDE SEQUENCE [LARGE SCALE GENOMIC DNA]</scope>
    <source>
        <strain evidence="18 19">NRRL 3301</strain>
    </source>
</reference>
<dbReference type="InterPro" id="IPR007012">
    <property type="entry name" value="PolA_pol_cen_dom"/>
</dbReference>
<feature type="domain" description="Poly(A) polymerase RNA-binding" evidence="15">
    <location>
        <begin position="356"/>
        <end position="516"/>
    </location>
</feature>
<dbReference type="Pfam" id="PF04928">
    <property type="entry name" value="PAP_central"/>
    <property type="match status" value="1"/>
</dbReference>
<dbReference type="PANTHER" id="PTHR10682">
    <property type="entry name" value="POLY A POLYMERASE"/>
    <property type="match status" value="1"/>
</dbReference>
<dbReference type="Pfam" id="PF04926">
    <property type="entry name" value="PAP_RNA-bind"/>
    <property type="match status" value="1"/>
</dbReference>
<evidence type="ECO:0000259" key="15">
    <source>
        <dbReference type="Pfam" id="PF04926"/>
    </source>
</evidence>
<sequence length="585" mass="66872">MSEVKQQWGVSEPISLAYPTPLEVKQTEQLVKTLHDCGLFESDCDAKKRVNVLSKLEKLTKDFVYRVGRKKGLSETVARQAGGRIYTFGSYKLGVHNSGADIDTLCVFPRHVERDDFFTLMRDMLQEHPEVTNLTAVADAYVPVMRFQCSDIPIDFVCARLDMDVIRDDLDLSDNRILTGMDERCVRSINGCRVTDEILRLVPSVDTFRIALRTIKLWADRRGIYSNMMGFLGGVAWAMLVARICQYYPHASASTIVRRFFRIFYQWQWPNPVLLKPIEEGPLEVRVWNPKLYPADKCHRMPIITPVYPSMCATHNVTDSTRTILIAEFKRGAELVETAIIEEHSDWDALFDQNHFFQDYRQYLQIITGSPDSESLRLWQGWVESKVRQLVIKLELTDSVSLAHPYIQGTHKVHYVQNDKEQRDVQHGATLPQRSFLTSDAPSLESLSKDYSDGLTPYYTSYFYIGLVTRSVRPRSPKADTRPSSELTWPTRDFLQLVTSWDSYELNMSIAIRNLKGPLLTVDPQPVSPDKRLKRSQTKDKANGQILASKIENPKKKFRWDGNSPTPPGHTTSSSAESNHDPVSV</sequence>
<dbReference type="GO" id="GO:0006397">
    <property type="term" value="P:mRNA processing"/>
    <property type="evidence" value="ECO:0007669"/>
    <property type="project" value="UniProtKB-KW"/>
</dbReference>
<dbReference type="GO" id="GO:0005524">
    <property type="term" value="F:ATP binding"/>
    <property type="evidence" value="ECO:0007669"/>
    <property type="project" value="UniProtKB-UniRule"/>
</dbReference>
<feature type="binding site" evidence="12">
    <location>
        <position position="216"/>
    </location>
    <ligand>
        <name>ATP</name>
        <dbReference type="ChEBI" id="CHEBI:30616"/>
    </ligand>
</feature>
<dbReference type="AlphaFoldDB" id="A0A1X2GPQ6"/>
<dbReference type="FunFam" id="3.30.460.10:FF:000002">
    <property type="entry name" value="Poly(A) polymerase alpha, putative"/>
    <property type="match status" value="1"/>
</dbReference>
<dbReference type="GO" id="GO:0003723">
    <property type="term" value="F:RNA binding"/>
    <property type="evidence" value="ECO:0007669"/>
    <property type="project" value="UniProtKB-UniRule"/>
</dbReference>
<keyword evidence="7 11" id="KW-0547">Nucleotide-binding</keyword>
<evidence type="ECO:0000313" key="18">
    <source>
        <dbReference type="EMBL" id="ORX58722.1"/>
    </source>
</evidence>
<dbReference type="GO" id="GO:0031123">
    <property type="term" value="P:RNA 3'-end processing"/>
    <property type="evidence" value="ECO:0007669"/>
    <property type="project" value="InterPro"/>
</dbReference>
<feature type="binding site" evidence="13">
    <location>
        <position position="101"/>
    </location>
    <ligand>
        <name>Mg(2+)</name>
        <dbReference type="ChEBI" id="CHEBI:18420"/>
        <label>1</label>
        <note>catalytic</note>
    </ligand>
</feature>
<dbReference type="GO" id="GO:0046872">
    <property type="term" value="F:metal ion binding"/>
    <property type="evidence" value="ECO:0007669"/>
    <property type="project" value="UniProtKB-KW"/>
</dbReference>
<protein>
    <recommendedName>
        <fullName evidence="11">Poly(A) polymerase</fullName>
        <ecNumber evidence="11">2.7.7.19</ecNumber>
    </recommendedName>
</protein>
<keyword evidence="6 13" id="KW-0479">Metal-binding</keyword>
<evidence type="ECO:0000313" key="19">
    <source>
        <dbReference type="Proteomes" id="UP000242146"/>
    </source>
</evidence>
<dbReference type="FunFam" id="1.10.1410.10:FF:000001">
    <property type="entry name" value="Putative poly(A) polymerase gamma"/>
    <property type="match status" value="1"/>
</dbReference>
<dbReference type="InterPro" id="IPR011068">
    <property type="entry name" value="NuclTrfase_I-like_C"/>
</dbReference>
<evidence type="ECO:0000256" key="14">
    <source>
        <dbReference type="SAM" id="MobiDB-lite"/>
    </source>
</evidence>
<feature type="binding site" evidence="12">
    <location>
        <begin position="234"/>
        <end position="235"/>
    </location>
    <ligand>
        <name>ATP</name>
        <dbReference type="ChEBI" id="CHEBI:30616"/>
    </ligand>
</feature>
<organism evidence="18 19">
    <name type="scientific">Hesseltinella vesiculosa</name>
    <dbReference type="NCBI Taxonomy" id="101127"/>
    <lineage>
        <taxon>Eukaryota</taxon>
        <taxon>Fungi</taxon>
        <taxon>Fungi incertae sedis</taxon>
        <taxon>Mucoromycota</taxon>
        <taxon>Mucoromycotina</taxon>
        <taxon>Mucoromycetes</taxon>
        <taxon>Mucorales</taxon>
        <taxon>Cunninghamellaceae</taxon>
        <taxon>Hesseltinella</taxon>
    </lineage>
</organism>
<keyword evidence="10 11" id="KW-0539">Nucleus</keyword>
<gene>
    <name evidence="18" type="ORF">DM01DRAFT_1318132</name>
</gene>
<dbReference type="CDD" id="cd05402">
    <property type="entry name" value="NT_PAP_TUTase"/>
    <property type="match status" value="1"/>
</dbReference>
<dbReference type="PIRSF" id="PIRSF018425">
    <property type="entry name" value="PolyA_polymerase"/>
    <property type="match status" value="1"/>
</dbReference>
<dbReference type="OrthoDB" id="412748at2759"/>
<comment type="caution">
    <text evidence="18">The sequence shown here is derived from an EMBL/GenBank/DDBJ whole genome shotgun (WGS) entry which is preliminary data.</text>
</comment>
<feature type="domain" description="Poly(A) polymerase nucleotidyltransferase" evidence="17">
    <location>
        <begin position="9"/>
        <end position="202"/>
    </location>
</feature>
<evidence type="ECO:0000256" key="6">
    <source>
        <dbReference type="ARBA" id="ARBA00022723"/>
    </source>
</evidence>
<evidence type="ECO:0000256" key="8">
    <source>
        <dbReference type="ARBA" id="ARBA00022840"/>
    </source>
</evidence>
<evidence type="ECO:0000256" key="4">
    <source>
        <dbReference type="ARBA" id="ARBA00022664"/>
    </source>
</evidence>
<keyword evidence="19" id="KW-1185">Reference proteome</keyword>
<comment type="catalytic activity">
    <reaction evidence="11">
        <text>RNA(n) + ATP = RNA(n)-3'-adenine ribonucleotide + diphosphate</text>
        <dbReference type="Rhea" id="RHEA:11332"/>
        <dbReference type="Rhea" id="RHEA-COMP:14527"/>
        <dbReference type="Rhea" id="RHEA-COMP:17347"/>
        <dbReference type="ChEBI" id="CHEBI:30616"/>
        <dbReference type="ChEBI" id="CHEBI:33019"/>
        <dbReference type="ChEBI" id="CHEBI:140395"/>
        <dbReference type="ChEBI" id="CHEBI:173115"/>
        <dbReference type="EC" id="2.7.7.19"/>
    </reaction>
</comment>
<evidence type="ECO:0000256" key="5">
    <source>
        <dbReference type="ARBA" id="ARBA00022679"/>
    </source>
</evidence>
<evidence type="ECO:0000256" key="7">
    <source>
        <dbReference type="ARBA" id="ARBA00022741"/>
    </source>
</evidence>
<dbReference type="InterPro" id="IPR043519">
    <property type="entry name" value="NT_sf"/>
</dbReference>
<keyword evidence="5 11" id="KW-0808">Transferase</keyword>
<feature type="binding site" evidence="13">
    <location>
        <position position="155"/>
    </location>
    <ligand>
        <name>Mg(2+)</name>
        <dbReference type="ChEBI" id="CHEBI:18420"/>
        <label>2</label>
        <note>catalytic</note>
    </ligand>
</feature>
<feature type="binding site" evidence="13">
    <location>
        <position position="101"/>
    </location>
    <ligand>
        <name>Mg(2+)</name>
        <dbReference type="ChEBI" id="CHEBI:18420"/>
        <label>2</label>
        <note>catalytic</note>
    </ligand>
</feature>
<dbReference type="Gene3D" id="1.10.1410.10">
    <property type="match status" value="1"/>
</dbReference>
<dbReference type="EMBL" id="MCGT01000006">
    <property type="protein sequence ID" value="ORX58722.1"/>
    <property type="molecule type" value="Genomic_DNA"/>
</dbReference>
<evidence type="ECO:0000256" key="11">
    <source>
        <dbReference type="PIRNR" id="PIRNR018425"/>
    </source>
</evidence>
<dbReference type="GO" id="GO:1990817">
    <property type="term" value="F:poly(A) RNA polymerase activity"/>
    <property type="evidence" value="ECO:0007669"/>
    <property type="project" value="UniProtKB-UniRule"/>
</dbReference>
<feature type="binding site" evidence="13">
    <location>
        <position position="103"/>
    </location>
    <ligand>
        <name>Mg(2+)</name>
        <dbReference type="ChEBI" id="CHEBI:18420"/>
        <label>1</label>
        <note>catalytic</note>
    </ligand>
</feature>
<dbReference type="Proteomes" id="UP000242146">
    <property type="component" value="Unassembled WGS sequence"/>
</dbReference>
<dbReference type="InterPro" id="IPR007010">
    <property type="entry name" value="PolA_pol_RNA-bd_dom"/>
</dbReference>
<comment type="similarity">
    <text evidence="3 11">Belongs to the poly(A) polymerase family.</text>
</comment>
<dbReference type="PANTHER" id="PTHR10682:SF10">
    <property type="entry name" value="POLYNUCLEOTIDE ADENYLYLTRANSFERASE"/>
    <property type="match status" value="1"/>
</dbReference>
<accession>A0A1X2GPQ6</accession>
<dbReference type="InterPro" id="IPR014492">
    <property type="entry name" value="PolyA_polymerase"/>
</dbReference>
<dbReference type="STRING" id="101127.A0A1X2GPQ6"/>
<dbReference type="SUPFAM" id="SSF81301">
    <property type="entry name" value="Nucleotidyltransferase"/>
    <property type="match status" value="1"/>
</dbReference>